<proteinExistence type="predicted"/>
<protein>
    <recommendedName>
        <fullName evidence="3">Biopolymer transporter Tol</fullName>
    </recommendedName>
</protein>
<organism evidence="1 2">
    <name type="scientific">Amycolatopsis bullii</name>
    <dbReference type="NCBI Taxonomy" id="941987"/>
    <lineage>
        <taxon>Bacteria</taxon>
        <taxon>Bacillati</taxon>
        <taxon>Actinomycetota</taxon>
        <taxon>Actinomycetes</taxon>
        <taxon>Pseudonocardiales</taxon>
        <taxon>Pseudonocardiaceae</taxon>
        <taxon>Amycolatopsis</taxon>
    </lineage>
</organism>
<name>A0ABQ3K9D2_9PSEU</name>
<gene>
    <name evidence="1" type="ORF">GCM10017567_25610</name>
</gene>
<evidence type="ECO:0008006" key="3">
    <source>
        <dbReference type="Google" id="ProtNLM"/>
    </source>
</evidence>
<reference evidence="2" key="1">
    <citation type="journal article" date="2019" name="Int. J. Syst. Evol. Microbiol.">
        <title>The Global Catalogue of Microorganisms (GCM) 10K type strain sequencing project: providing services to taxonomists for standard genome sequencing and annotation.</title>
        <authorList>
            <consortium name="The Broad Institute Genomics Platform"/>
            <consortium name="The Broad Institute Genome Sequencing Center for Infectious Disease"/>
            <person name="Wu L."/>
            <person name="Ma J."/>
        </authorList>
    </citation>
    <scope>NUCLEOTIDE SEQUENCE [LARGE SCALE GENOMIC DNA]</scope>
    <source>
        <strain evidence="2">CGMCC 4.7680</strain>
    </source>
</reference>
<evidence type="ECO:0000313" key="2">
    <source>
        <dbReference type="Proteomes" id="UP000649955"/>
    </source>
</evidence>
<keyword evidence="2" id="KW-1185">Reference proteome</keyword>
<evidence type="ECO:0000313" key="1">
    <source>
        <dbReference type="EMBL" id="GHG07990.1"/>
    </source>
</evidence>
<sequence>MPEHTPDGRYIIVNGRRWRATDPEIPADVRDRLQKHLMAARRVQDRARVQAAKVALGERGAPWWEQTSAQRRARWENGLAELDQPTG</sequence>
<dbReference type="EMBL" id="BNAW01000008">
    <property type="protein sequence ID" value="GHG07990.1"/>
    <property type="molecule type" value="Genomic_DNA"/>
</dbReference>
<dbReference type="RefSeq" id="WP_191309613.1">
    <property type="nucleotide sequence ID" value="NZ_BNAW01000008.1"/>
</dbReference>
<dbReference type="Proteomes" id="UP000649955">
    <property type="component" value="Unassembled WGS sequence"/>
</dbReference>
<comment type="caution">
    <text evidence="1">The sequence shown here is derived from an EMBL/GenBank/DDBJ whole genome shotgun (WGS) entry which is preliminary data.</text>
</comment>
<accession>A0ABQ3K9D2</accession>